<name>A0ABS4YAX8_9ACTN</name>
<gene>
    <name evidence="2" type="ORF">JO379_005417</name>
</gene>
<dbReference type="RefSeq" id="WP_209517391.1">
    <property type="nucleotide sequence ID" value="NZ_JAGIOH010000001.1"/>
</dbReference>
<sequence length="107" mass="11894">MRRLYRHADWTIIQDPNICAEYSAECSEKGCEAEFSITDDQQAADSWMYDHTARTGHRRFWQTFGNAVVVGPPPGSIVAALAADRASAVEHQCKPSQPSREPARTTA</sequence>
<evidence type="ECO:0000313" key="2">
    <source>
        <dbReference type="EMBL" id="MBP2405948.1"/>
    </source>
</evidence>
<organism evidence="2 3">
    <name type="scientific">Streptomyces syringium</name>
    <dbReference type="NCBI Taxonomy" id="76729"/>
    <lineage>
        <taxon>Bacteria</taxon>
        <taxon>Bacillati</taxon>
        <taxon>Actinomycetota</taxon>
        <taxon>Actinomycetes</taxon>
        <taxon>Kitasatosporales</taxon>
        <taxon>Streptomycetaceae</taxon>
        <taxon>Streptomyces</taxon>
    </lineage>
</organism>
<dbReference type="EMBL" id="JAGIOH010000001">
    <property type="protein sequence ID" value="MBP2405948.1"/>
    <property type="molecule type" value="Genomic_DNA"/>
</dbReference>
<dbReference type="GeneID" id="91572273"/>
<comment type="caution">
    <text evidence="2">The sequence shown here is derived from an EMBL/GenBank/DDBJ whole genome shotgun (WGS) entry which is preliminary data.</text>
</comment>
<accession>A0ABS4YAX8</accession>
<dbReference type="Proteomes" id="UP001519291">
    <property type="component" value="Unassembled WGS sequence"/>
</dbReference>
<feature type="domain" description="DUF7848" evidence="1">
    <location>
        <begin position="2"/>
        <end position="65"/>
    </location>
</feature>
<keyword evidence="3" id="KW-1185">Reference proteome</keyword>
<reference evidence="2 3" key="1">
    <citation type="submission" date="2021-03" db="EMBL/GenBank/DDBJ databases">
        <title>Sequencing the genomes of 1000 actinobacteria strains.</title>
        <authorList>
            <person name="Klenk H.-P."/>
        </authorList>
    </citation>
    <scope>NUCLEOTIDE SEQUENCE [LARGE SCALE GENOMIC DNA]</scope>
    <source>
        <strain evidence="2 3">DSM 41480</strain>
    </source>
</reference>
<dbReference type="InterPro" id="IPR057170">
    <property type="entry name" value="DUF7848"/>
</dbReference>
<evidence type="ECO:0000313" key="3">
    <source>
        <dbReference type="Proteomes" id="UP001519291"/>
    </source>
</evidence>
<evidence type="ECO:0000259" key="1">
    <source>
        <dbReference type="Pfam" id="PF25232"/>
    </source>
</evidence>
<proteinExistence type="predicted"/>
<dbReference type="Pfam" id="PF25232">
    <property type="entry name" value="DUF7848"/>
    <property type="match status" value="1"/>
</dbReference>
<protein>
    <recommendedName>
        <fullName evidence="1">DUF7848 domain-containing protein</fullName>
    </recommendedName>
</protein>